<dbReference type="EMBL" id="JAGZMZ010000001">
    <property type="protein sequence ID" value="MBS4883212.1"/>
    <property type="molecule type" value="Genomic_DNA"/>
</dbReference>
<dbReference type="PROSITE" id="PS50943">
    <property type="entry name" value="HTH_CROC1"/>
    <property type="match status" value="1"/>
</dbReference>
<evidence type="ECO:0000256" key="1">
    <source>
        <dbReference type="ARBA" id="ARBA00023125"/>
    </source>
</evidence>
<proteinExistence type="predicted"/>
<evidence type="ECO:0000259" key="2">
    <source>
        <dbReference type="PROSITE" id="PS50943"/>
    </source>
</evidence>
<dbReference type="GO" id="GO:0003677">
    <property type="term" value="F:DNA binding"/>
    <property type="evidence" value="ECO:0007669"/>
    <property type="project" value="UniProtKB-KW"/>
</dbReference>
<dbReference type="Proteomes" id="UP000753219">
    <property type="component" value="Unassembled WGS sequence"/>
</dbReference>
<dbReference type="CDD" id="cd00093">
    <property type="entry name" value="HTH_XRE"/>
    <property type="match status" value="1"/>
</dbReference>
<dbReference type="InterPro" id="IPR001387">
    <property type="entry name" value="Cro/C1-type_HTH"/>
</dbReference>
<protein>
    <submittedName>
        <fullName evidence="3">Helix-turn-helix transcriptional regulator</fullName>
    </submittedName>
</protein>
<dbReference type="InterPro" id="IPR010982">
    <property type="entry name" value="Lambda_DNA-bd_dom_sf"/>
</dbReference>
<dbReference type="SUPFAM" id="SSF47413">
    <property type="entry name" value="lambda repressor-like DNA-binding domains"/>
    <property type="match status" value="1"/>
</dbReference>
<gene>
    <name evidence="3" type="ORF">KHZ85_00360</name>
</gene>
<sequence>MFSEQLKIARKQKSLSQAALGKLLGVQAQTIGRWETGKSEPNLETVNKLCEILNIPLYSLISKDVDYQLNYEEAFVIKKYRELNDDGKQMIINLLKMI</sequence>
<dbReference type="Pfam" id="PF01381">
    <property type="entry name" value="HTH_3"/>
    <property type="match status" value="1"/>
</dbReference>
<keyword evidence="1" id="KW-0238">DNA-binding</keyword>
<evidence type="ECO:0000313" key="3">
    <source>
        <dbReference type="EMBL" id="MBS4883212.1"/>
    </source>
</evidence>
<dbReference type="RefSeq" id="WP_278639362.1">
    <property type="nucleotide sequence ID" value="NZ_JAGZMZ010000001.1"/>
</dbReference>
<organism evidence="3 4">
    <name type="scientific">Amedibacillus dolichus</name>
    <dbReference type="NCBI Taxonomy" id="31971"/>
    <lineage>
        <taxon>Bacteria</taxon>
        <taxon>Bacillati</taxon>
        <taxon>Bacillota</taxon>
        <taxon>Erysipelotrichia</taxon>
        <taxon>Erysipelotrichales</taxon>
        <taxon>Erysipelotrichaceae</taxon>
        <taxon>Amedibacillus</taxon>
    </lineage>
</organism>
<feature type="domain" description="HTH cro/C1-type" evidence="2">
    <location>
        <begin position="6"/>
        <end position="60"/>
    </location>
</feature>
<dbReference type="PANTHER" id="PTHR46558">
    <property type="entry name" value="TRACRIPTIONAL REGULATORY PROTEIN-RELATED-RELATED"/>
    <property type="match status" value="1"/>
</dbReference>
<dbReference type="Gene3D" id="1.10.260.40">
    <property type="entry name" value="lambda repressor-like DNA-binding domains"/>
    <property type="match status" value="1"/>
</dbReference>
<name>A0A942ZVU5_9FIRM</name>
<accession>A0A942ZVU5</accession>
<dbReference type="PANTHER" id="PTHR46558:SF4">
    <property type="entry name" value="DNA-BIDING PHAGE PROTEIN"/>
    <property type="match status" value="1"/>
</dbReference>
<reference evidence="3" key="1">
    <citation type="submission" date="2021-02" db="EMBL/GenBank/DDBJ databases">
        <title>Infant gut strain persistence is associated with maternal origin, phylogeny, and functional potential including surface adhesion and iron acquisition.</title>
        <authorList>
            <person name="Lou Y.C."/>
        </authorList>
    </citation>
    <scope>NUCLEOTIDE SEQUENCE</scope>
    <source>
        <strain evidence="3">L3_108_103G1_dasL3_108_103G1_concoct_2</strain>
    </source>
</reference>
<evidence type="ECO:0000313" key="4">
    <source>
        <dbReference type="Proteomes" id="UP000753219"/>
    </source>
</evidence>
<dbReference type="SMART" id="SM00530">
    <property type="entry name" value="HTH_XRE"/>
    <property type="match status" value="1"/>
</dbReference>
<dbReference type="AlphaFoldDB" id="A0A942ZVU5"/>
<comment type="caution">
    <text evidence="3">The sequence shown here is derived from an EMBL/GenBank/DDBJ whole genome shotgun (WGS) entry which is preliminary data.</text>
</comment>